<feature type="compositionally biased region" description="Polar residues" evidence="13">
    <location>
        <begin position="506"/>
        <end position="524"/>
    </location>
</feature>
<evidence type="ECO:0000256" key="6">
    <source>
        <dbReference type="ARBA" id="ARBA00022801"/>
    </source>
</evidence>
<evidence type="ECO:0000256" key="8">
    <source>
        <dbReference type="ARBA" id="ARBA00023172"/>
    </source>
</evidence>
<feature type="region of interest" description="Disordered" evidence="13">
    <location>
        <begin position="399"/>
        <end position="420"/>
    </location>
</feature>
<keyword evidence="6" id="KW-0378">Hydrolase</keyword>
<dbReference type="Pfam" id="PF23023">
    <property type="entry name" value="Anti-Pycsar_Apyc1"/>
    <property type="match status" value="1"/>
</dbReference>
<dbReference type="InterPro" id="IPR036866">
    <property type="entry name" value="RibonucZ/Hydroxyglut_hydro"/>
</dbReference>
<evidence type="ECO:0000256" key="10">
    <source>
        <dbReference type="ARBA" id="ARBA00023242"/>
    </source>
</evidence>
<dbReference type="PANTHER" id="PTHR23240">
    <property type="entry name" value="DNA CROSS-LINK REPAIR PROTEIN PSO2/SNM1-RELATED"/>
    <property type="match status" value="1"/>
</dbReference>
<evidence type="ECO:0000256" key="1">
    <source>
        <dbReference type="ARBA" id="ARBA00004123"/>
    </source>
</evidence>
<feature type="compositionally biased region" description="Low complexity" evidence="13">
    <location>
        <begin position="599"/>
        <end position="612"/>
    </location>
</feature>
<accession>A0A9N9PQD4</accession>
<evidence type="ECO:0000313" key="15">
    <source>
        <dbReference type="EMBL" id="CAG8955656.1"/>
    </source>
</evidence>
<feature type="compositionally biased region" description="Polar residues" evidence="13">
    <location>
        <begin position="636"/>
        <end position="645"/>
    </location>
</feature>
<dbReference type="GO" id="GO:0000723">
    <property type="term" value="P:telomere maintenance"/>
    <property type="evidence" value="ECO:0007669"/>
    <property type="project" value="TreeGrafter"/>
</dbReference>
<keyword evidence="8" id="KW-0233">DNA recombination</keyword>
<comment type="similarity">
    <text evidence="2">Belongs to the DNA repair metallo-beta-lactamase (DRMBL) family.</text>
</comment>
<organism evidence="15 16">
    <name type="scientific">Hymenoscyphus fraxineus</name>
    <dbReference type="NCBI Taxonomy" id="746836"/>
    <lineage>
        <taxon>Eukaryota</taxon>
        <taxon>Fungi</taxon>
        <taxon>Dikarya</taxon>
        <taxon>Ascomycota</taxon>
        <taxon>Pezizomycotina</taxon>
        <taxon>Leotiomycetes</taxon>
        <taxon>Helotiales</taxon>
        <taxon>Helotiaceae</taxon>
        <taxon>Hymenoscyphus</taxon>
    </lineage>
</organism>
<feature type="domain" description="DNA repair metallo-beta-lactamase" evidence="14">
    <location>
        <begin position="427"/>
        <end position="457"/>
    </location>
</feature>
<dbReference type="OrthoDB" id="5561659at2759"/>
<dbReference type="Pfam" id="PF07522">
    <property type="entry name" value="DRMBL"/>
    <property type="match status" value="1"/>
</dbReference>
<evidence type="ECO:0000256" key="5">
    <source>
        <dbReference type="ARBA" id="ARBA00022763"/>
    </source>
</evidence>
<reference evidence="15" key="1">
    <citation type="submission" date="2021-07" db="EMBL/GenBank/DDBJ databases">
        <authorList>
            <person name="Durling M."/>
        </authorList>
    </citation>
    <scope>NUCLEOTIDE SEQUENCE</scope>
</reference>
<evidence type="ECO:0000256" key="3">
    <source>
        <dbReference type="ARBA" id="ARBA00022722"/>
    </source>
</evidence>
<evidence type="ECO:0000256" key="4">
    <source>
        <dbReference type="ARBA" id="ARBA00022759"/>
    </source>
</evidence>
<dbReference type="Proteomes" id="UP000696280">
    <property type="component" value="Unassembled WGS sequence"/>
</dbReference>
<dbReference type="GO" id="GO:0006310">
    <property type="term" value="P:DNA recombination"/>
    <property type="evidence" value="ECO:0007669"/>
    <property type="project" value="UniProtKB-KW"/>
</dbReference>
<dbReference type="AlphaFoldDB" id="A0A9N9PQD4"/>
<comment type="subcellular location">
    <subcellularLocation>
        <location evidence="1">Nucleus</location>
    </subcellularLocation>
</comment>
<dbReference type="SUPFAM" id="SSF56281">
    <property type="entry name" value="Metallo-hydrolase/oxidoreductase"/>
    <property type="match status" value="1"/>
</dbReference>
<dbReference type="GO" id="GO:0003684">
    <property type="term" value="F:damaged DNA binding"/>
    <property type="evidence" value="ECO:0007669"/>
    <property type="project" value="TreeGrafter"/>
</dbReference>
<keyword evidence="7" id="KW-0269">Exonuclease</keyword>
<feature type="compositionally biased region" description="Low complexity" evidence="13">
    <location>
        <begin position="959"/>
        <end position="972"/>
    </location>
</feature>
<evidence type="ECO:0000256" key="12">
    <source>
        <dbReference type="ARBA" id="ARBA00042677"/>
    </source>
</evidence>
<evidence type="ECO:0000256" key="2">
    <source>
        <dbReference type="ARBA" id="ARBA00010304"/>
    </source>
</evidence>
<keyword evidence="16" id="KW-1185">Reference proteome</keyword>
<evidence type="ECO:0000259" key="14">
    <source>
        <dbReference type="Pfam" id="PF07522"/>
    </source>
</evidence>
<name>A0A9N9PQD4_9HELO</name>
<dbReference type="InterPro" id="IPR011084">
    <property type="entry name" value="DRMBL"/>
</dbReference>
<feature type="compositionally biased region" description="Polar residues" evidence="13">
    <location>
        <begin position="561"/>
        <end position="578"/>
    </location>
</feature>
<keyword evidence="10" id="KW-0539">Nucleus</keyword>
<dbReference type="PANTHER" id="PTHR23240:SF8">
    <property type="entry name" value="PROTEIN ARTEMIS"/>
    <property type="match status" value="1"/>
</dbReference>
<proteinExistence type="inferred from homology"/>
<evidence type="ECO:0000256" key="9">
    <source>
        <dbReference type="ARBA" id="ARBA00023204"/>
    </source>
</evidence>
<evidence type="ECO:0000256" key="11">
    <source>
        <dbReference type="ARBA" id="ARBA00039759"/>
    </source>
</evidence>
<evidence type="ECO:0000256" key="7">
    <source>
        <dbReference type="ARBA" id="ARBA00022839"/>
    </source>
</evidence>
<comment type="caution">
    <text evidence="15">The sequence shown here is derived from an EMBL/GenBank/DDBJ whole genome shotgun (WGS) entry which is preliminary data.</text>
</comment>
<dbReference type="Gene3D" id="3.60.15.10">
    <property type="entry name" value="Ribonuclease Z/Hydroxyacylglutathione hydrolase-like"/>
    <property type="match status" value="1"/>
</dbReference>
<dbReference type="GO" id="GO:0036297">
    <property type="term" value="P:interstrand cross-link repair"/>
    <property type="evidence" value="ECO:0007669"/>
    <property type="project" value="TreeGrafter"/>
</dbReference>
<keyword evidence="3" id="KW-0540">Nuclease</keyword>
<dbReference type="GO" id="GO:0004519">
    <property type="term" value="F:endonuclease activity"/>
    <property type="evidence" value="ECO:0007669"/>
    <property type="project" value="UniProtKB-KW"/>
</dbReference>
<keyword evidence="9" id="KW-0234">DNA repair</keyword>
<dbReference type="GO" id="GO:0005634">
    <property type="term" value="C:nucleus"/>
    <property type="evidence" value="ECO:0007669"/>
    <property type="project" value="UniProtKB-SubCell"/>
</dbReference>
<feature type="compositionally biased region" description="Polar residues" evidence="13">
    <location>
        <begin position="534"/>
        <end position="546"/>
    </location>
</feature>
<dbReference type="EMBL" id="CAJVRL010000065">
    <property type="protein sequence ID" value="CAG8955656.1"/>
    <property type="molecule type" value="Genomic_DNA"/>
</dbReference>
<keyword evidence="4" id="KW-0255">Endonuclease</keyword>
<sequence>MSTFRGVMKEFPDVRVDFFRRDPALRPPLACFLSHVHSDHLAGLESFKSPFIYCSAATKEMLLKLERYPHQLNFELGVLESRKLQYKHLQNLLKPIPLETPTRIELSPGNEIQVTLFDANHCTGAVMFLFEGENKAVLYTGDIRSEPWFVNNLARNPFLMEYTTGMKTLECVYLDTSNLGPYKFPTKAEGLKELLQKVSKYPADTVFHFSAWTFGYEEVWMTLSRFLNSPIHVSKYNMRLYRSLGGPENNSGSALAPEALYLTGYTVGNTPHHGCLTTDNNVRLHSCRKGTNCPAINDSIVWIQPIVARTKSGAEIAEVGVGGGGGDLSQSPQIDLNNPAVFQKLLQLVSNDEGAADVKLALATAFRSLTKVLTLDDAEFEKGDETSLTDLIKTMTKSLTTKKRASPAPPPASTLPTSADKDGLPKLITFPYSRHSSLPELQDLVRIFKPKDVYPCTVDEVSWHEAISMESLFGSHCSDEIFRHDKEIRAIQAEMRIQFDTLATQQTQTTENSQLSSYGHSTPTPVTPSPNKPAVQSSRPEDSVTSLDGRPPGARRPLSGTFATGTLFDSSPGGNSQSLRRKAVGDGFDPEDRSKRPRLSPSSVSSPLLPRSNNGLAATLADNKESAIAQTTVGLSSKANTQSVLAEQKTHSKHAEQDGKEMLQNPSSSPRSVHPSSDSDSDSDSESEIPNTYESGSVYFGLEWDNYGTWNDRVDRVVRCGRCSHEYWGKYDGCCTNCSPLKDRGQLSDEEIVVLPYVEVQNPHTELTEDGFRPLPAYEINSDIRDPYGEETLISHQDICEPYLDCGSSAYDSQDDDPDFEEQYEINSFIDDDEPESESEDEDVHDDEIDYKEKFLKAEEDHRALQQSHLALRNRHAALTADFEVLRRDILGSEFDSEDMLEYAEDLDGGLEDGLLVVDVPPPDPLLAEVVLTDSGAEDTSNDSLMGELRELERLSDEQSVAGAGVGSSAQGGEYGMVTPENNHTVMEDEL</sequence>
<evidence type="ECO:0000313" key="16">
    <source>
        <dbReference type="Proteomes" id="UP000696280"/>
    </source>
</evidence>
<feature type="region of interest" description="Disordered" evidence="13">
    <location>
        <begin position="956"/>
        <end position="991"/>
    </location>
</feature>
<feature type="compositionally biased region" description="Low complexity" evidence="13">
    <location>
        <begin position="666"/>
        <end position="678"/>
    </location>
</feature>
<protein>
    <recommendedName>
        <fullName evidence="11">Protein artemis</fullName>
    </recommendedName>
    <alternativeName>
        <fullName evidence="12">DNA cross-link repair 1C protein</fullName>
    </alternativeName>
</protein>
<evidence type="ECO:0000256" key="13">
    <source>
        <dbReference type="SAM" id="MobiDB-lite"/>
    </source>
</evidence>
<dbReference type="GO" id="GO:0035312">
    <property type="term" value="F:5'-3' DNA exonuclease activity"/>
    <property type="evidence" value="ECO:0007669"/>
    <property type="project" value="TreeGrafter"/>
</dbReference>
<dbReference type="GO" id="GO:0006303">
    <property type="term" value="P:double-strand break repair via nonhomologous end joining"/>
    <property type="evidence" value="ECO:0007669"/>
    <property type="project" value="TreeGrafter"/>
</dbReference>
<keyword evidence="5" id="KW-0227">DNA damage</keyword>
<gene>
    <name evidence="15" type="ORF">HYFRA_00010920</name>
</gene>
<feature type="compositionally biased region" description="Basic and acidic residues" evidence="13">
    <location>
        <begin position="648"/>
        <end position="661"/>
    </location>
</feature>
<feature type="region of interest" description="Disordered" evidence="13">
    <location>
        <begin position="636"/>
        <end position="692"/>
    </location>
</feature>
<feature type="region of interest" description="Disordered" evidence="13">
    <location>
        <begin position="506"/>
        <end position="614"/>
    </location>
</feature>